<dbReference type="KEGG" id="smam:Mal15_66460"/>
<proteinExistence type="predicted"/>
<name>A0A5B9MRK6_9BACT</name>
<dbReference type="CDD" id="cd02440">
    <property type="entry name" value="AdoMet_MTases"/>
    <property type="match status" value="1"/>
</dbReference>
<dbReference type="EMBL" id="CP036264">
    <property type="protein sequence ID" value="QEG02525.1"/>
    <property type="molecule type" value="Genomic_DNA"/>
</dbReference>
<dbReference type="Pfam" id="PF08241">
    <property type="entry name" value="Methyltransf_11"/>
    <property type="match status" value="1"/>
</dbReference>
<evidence type="ECO:0000259" key="1">
    <source>
        <dbReference type="Pfam" id="PF08241"/>
    </source>
</evidence>
<dbReference type="AlphaFoldDB" id="A0A5B9MRK6"/>
<sequence>MNAPVQPPIIRHVAAGQLCCDPVWEAAYKRFETPEQEITKFIARLRRFGFESLDRNSRIVEIFCGRGNGLVALEQMGFNNLEGVDLSDSLLEEYHGPAQLHLADCVDLPLESDAYDVVIVQGGLHHLPDMPTDLDGSLAGVRRILKPTGTFYVIEPWRTPFLVFAHAVTDRSIVRKLYAKGDALAVMTERERVTYDQWLGMPEVIRETFDRHFDIRSWTTSWGKLAAIGSPRKP</sequence>
<dbReference type="Gene3D" id="3.40.50.150">
    <property type="entry name" value="Vaccinia Virus protein VP39"/>
    <property type="match status" value="1"/>
</dbReference>
<feature type="domain" description="Methyltransferase type 11" evidence="1">
    <location>
        <begin position="62"/>
        <end position="153"/>
    </location>
</feature>
<dbReference type="RefSeq" id="WP_167547178.1">
    <property type="nucleotide sequence ID" value="NZ_CP036264.1"/>
</dbReference>
<keyword evidence="3" id="KW-1185">Reference proteome</keyword>
<dbReference type="InterPro" id="IPR013216">
    <property type="entry name" value="Methyltransf_11"/>
</dbReference>
<organism evidence="2 3">
    <name type="scientific">Stieleria maiorica</name>
    <dbReference type="NCBI Taxonomy" id="2795974"/>
    <lineage>
        <taxon>Bacteria</taxon>
        <taxon>Pseudomonadati</taxon>
        <taxon>Planctomycetota</taxon>
        <taxon>Planctomycetia</taxon>
        <taxon>Pirellulales</taxon>
        <taxon>Pirellulaceae</taxon>
        <taxon>Stieleria</taxon>
    </lineage>
</organism>
<reference evidence="2 3" key="1">
    <citation type="submission" date="2019-02" db="EMBL/GenBank/DDBJ databases">
        <title>Planctomycetal bacteria perform biofilm scaping via a novel small molecule.</title>
        <authorList>
            <person name="Jeske O."/>
            <person name="Boedeker C."/>
            <person name="Wiegand S."/>
            <person name="Breitling P."/>
            <person name="Kallscheuer N."/>
            <person name="Jogler M."/>
            <person name="Rohde M."/>
            <person name="Petersen J."/>
            <person name="Medema M.H."/>
            <person name="Surup F."/>
            <person name="Jogler C."/>
        </authorList>
    </citation>
    <scope>NUCLEOTIDE SEQUENCE [LARGE SCALE GENOMIC DNA]</scope>
    <source>
        <strain evidence="2 3">Mal15</strain>
    </source>
</reference>
<dbReference type="GO" id="GO:0008757">
    <property type="term" value="F:S-adenosylmethionine-dependent methyltransferase activity"/>
    <property type="evidence" value="ECO:0007669"/>
    <property type="project" value="InterPro"/>
</dbReference>
<evidence type="ECO:0000313" key="2">
    <source>
        <dbReference type="EMBL" id="QEG02525.1"/>
    </source>
</evidence>
<gene>
    <name evidence="2" type="ORF">Mal15_66460</name>
</gene>
<dbReference type="SUPFAM" id="SSF53335">
    <property type="entry name" value="S-adenosyl-L-methionine-dependent methyltransferases"/>
    <property type="match status" value="1"/>
</dbReference>
<evidence type="ECO:0000313" key="3">
    <source>
        <dbReference type="Proteomes" id="UP000321353"/>
    </source>
</evidence>
<accession>A0A5B9MRK6</accession>
<protein>
    <recommendedName>
        <fullName evidence="1">Methyltransferase type 11 domain-containing protein</fullName>
    </recommendedName>
</protein>
<dbReference type="Proteomes" id="UP000321353">
    <property type="component" value="Chromosome"/>
</dbReference>
<dbReference type="InterPro" id="IPR029063">
    <property type="entry name" value="SAM-dependent_MTases_sf"/>
</dbReference>